<organism evidence="6 7">
    <name type="scientific">Triparma verrucosa</name>
    <dbReference type="NCBI Taxonomy" id="1606542"/>
    <lineage>
        <taxon>Eukaryota</taxon>
        <taxon>Sar</taxon>
        <taxon>Stramenopiles</taxon>
        <taxon>Ochrophyta</taxon>
        <taxon>Bolidophyceae</taxon>
        <taxon>Parmales</taxon>
        <taxon>Triparmaceae</taxon>
        <taxon>Triparma</taxon>
    </lineage>
</organism>
<keyword evidence="2" id="KW-0813">Transport</keyword>
<sequence length="1174" mass="124662">MNAEGAAQMLDALASPDHSTRTSAEAQYHQLAAERPHELKEFLLLALPLEKHTAFASILMRRLITGNPSLVTPQLIQSCLQTFSSSTAYAQRMLSHLLAQSVSSLPTSTPDIVNLLLPTLAAFNAASASALYLLQQLFDYSPLPTLKTCISPQTNAVAVLSQAFSHPSILDSLLPCVTSLILSTTKDPTALTSTLPLLTSEFSQKYITAIMSSVQSSITSSPDPCVTNLLQMSSLTIGCPQFFASNLSHLTSSLNSITSEARLTPSIRLNASQVLCNVAAGLRKEVLACDKTTANFAGTMSDLICIVRDEVDDDLEGWMEDQPTFEPCQVWDEDDDSLAAESYLEALFHDLGGRISLPVVISSLQTLGTSWQSKRALLAVLERLFEACPVASKPHASQAVNLATEPSQNPRVIHQSLQLLGCLCNKSYVDQSDPKVLEFISNALASQGKVVKHACAALISYCKGGEGCEKSNLLPFLQPVMERLQSGPLSHVNTTATPGSPPILAAGISSIAAVASVVEDAFEPYYGVTAGLLQVISMGVTPEGACASANEPSEMQTLRGKALEAFSIVGSAVGGKESAAFVQDANTVMSLIIKYFQYANKLATLTAASTSGHSVSIPPLPIPMDDVQSSCARISGMMESDFVQFLPALLPHLLRQAKAKNEMEVEDCTNGETDGQVDEDFESGTQSMTMKIPGVGLKKITLNTNVVQEKAQASRALYEHAAALGSNFAPFSKVCSAAMIPNVSFQYNSEVRSTSAQALAPIFEASLAYATEENVGGKPVTQAQRILPQQLFSSICNTIVKQLSEERGDPETMVALAGALSDVTGDAYRCQIAVGRAPARLTDSEGRQLVTSLTTLAGECLDRRRQLYEGARAAEDEDEVAEYEEALEAESELLTPLVDSIGYTLKSAGESFGPSFNGIIAPNFGKMLEGGDDTRARFAAVCLFDDCVEHLGKDMAATHAPTLLKGVLAGIDDSRNGGDMELKQAAVYGVAQIARQAPHVLATVARDVLAALCQIVQTGARDEEEVSLVENAVSALATMVLFKKARFTSALGGDANVANVKDLILNNFPIKEDETEAHLCHENLADLIEIGDASCVGTVNKVARTMSIISSVLQAVEDSDDVAAPSTCARFAGLLVKLQGHQHAQGAFGMLSGEQQGIVGKAVQSVAAPATITP</sequence>
<keyword evidence="3" id="KW-0963">Cytoplasm</keyword>
<name>A0A9W7B1L3_9STRA</name>
<evidence type="ECO:0000256" key="2">
    <source>
        <dbReference type="ARBA" id="ARBA00022448"/>
    </source>
</evidence>
<gene>
    <name evidence="6" type="ORF">TrVE_jg13002</name>
</gene>
<dbReference type="Gene3D" id="1.25.10.10">
    <property type="entry name" value="Leucine-rich Repeat Variant"/>
    <property type="match status" value="1"/>
</dbReference>
<protein>
    <submittedName>
        <fullName evidence="6">Uncharacterized protein</fullName>
    </submittedName>
</protein>
<dbReference type="GO" id="GO:0005737">
    <property type="term" value="C:cytoplasm"/>
    <property type="evidence" value="ECO:0007669"/>
    <property type="project" value="UniProtKB-SubCell"/>
</dbReference>
<comment type="caution">
    <text evidence="6">The sequence shown here is derived from an EMBL/GenBank/DDBJ whole genome shotgun (WGS) entry which is preliminary data.</text>
</comment>
<evidence type="ECO:0000256" key="5">
    <source>
        <dbReference type="ARBA" id="ARBA00022927"/>
    </source>
</evidence>
<keyword evidence="7" id="KW-1185">Reference proteome</keyword>
<dbReference type="SUPFAM" id="SSF48371">
    <property type="entry name" value="ARM repeat"/>
    <property type="match status" value="2"/>
</dbReference>
<dbReference type="GO" id="GO:0006606">
    <property type="term" value="P:protein import into nucleus"/>
    <property type="evidence" value="ECO:0007669"/>
    <property type="project" value="InterPro"/>
</dbReference>
<reference evidence="7" key="1">
    <citation type="journal article" date="2023" name="Commun. Biol.">
        <title>Genome analysis of Parmales, the sister group of diatoms, reveals the evolutionary specialization of diatoms from phago-mixotrophs to photoautotrophs.</title>
        <authorList>
            <person name="Ban H."/>
            <person name="Sato S."/>
            <person name="Yoshikawa S."/>
            <person name="Yamada K."/>
            <person name="Nakamura Y."/>
            <person name="Ichinomiya M."/>
            <person name="Sato N."/>
            <person name="Blanc-Mathieu R."/>
            <person name="Endo H."/>
            <person name="Kuwata A."/>
            <person name="Ogata H."/>
        </authorList>
    </citation>
    <scope>NUCLEOTIDE SEQUENCE [LARGE SCALE GENOMIC DNA]</scope>
    <source>
        <strain evidence="7">NIES 3699</strain>
    </source>
</reference>
<keyword evidence="5" id="KW-0653">Protein transport</keyword>
<accession>A0A9W7B1L3</accession>
<dbReference type="AlphaFoldDB" id="A0A9W7B1L3"/>
<dbReference type="EMBL" id="BRXX01000011">
    <property type="protein sequence ID" value="GMH82166.1"/>
    <property type="molecule type" value="Genomic_DNA"/>
</dbReference>
<dbReference type="InterPro" id="IPR040122">
    <property type="entry name" value="Importin_beta"/>
</dbReference>
<evidence type="ECO:0000313" key="6">
    <source>
        <dbReference type="EMBL" id="GMH82166.1"/>
    </source>
</evidence>
<evidence type="ECO:0000313" key="7">
    <source>
        <dbReference type="Proteomes" id="UP001165160"/>
    </source>
</evidence>
<dbReference type="PANTHER" id="PTHR10527">
    <property type="entry name" value="IMPORTIN BETA"/>
    <property type="match status" value="1"/>
</dbReference>
<dbReference type="InterPro" id="IPR016024">
    <property type="entry name" value="ARM-type_fold"/>
</dbReference>
<dbReference type="Proteomes" id="UP001165160">
    <property type="component" value="Unassembled WGS sequence"/>
</dbReference>
<proteinExistence type="predicted"/>
<evidence type="ECO:0000256" key="4">
    <source>
        <dbReference type="ARBA" id="ARBA00022737"/>
    </source>
</evidence>
<dbReference type="InterPro" id="IPR011989">
    <property type="entry name" value="ARM-like"/>
</dbReference>
<evidence type="ECO:0000256" key="1">
    <source>
        <dbReference type="ARBA" id="ARBA00004496"/>
    </source>
</evidence>
<evidence type="ECO:0000256" key="3">
    <source>
        <dbReference type="ARBA" id="ARBA00022490"/>
    </source>
</evidence>
<comment type="subcellular location">
    <subcellularLocation>
        <location evidence="1">Cytoplasm</location>
    </subcellularLocation>
</comment>
<keyword evidence="4" id="KW-0677">Repeat</keyword>